<keyword evidence="5" id="KW-0378">Hydrolase</keyword>
<comment type="caution">
    <text evidence="11">The sequence shown here is derived from an EMBL/GenBank/DDBJ whole genome shotgun (WGS) entry which is preliminary data.</text>
</comment>
<evidence type="ECO:0000256" key="7">
    <source>
        <dbReference type="ARBA" id="ARBA00022984"/>
    </source>
</evidence>
<evidence type="ECO:0000313" key="11">
    <source>
        <dbReference type="EMBL" id="RZO26359.1"/>
    </source>
</evidence>
<feature type="active site" description="Nucleophile" evidence="9">
    <location>
        <position position="158"/>
    </location>
</feature>
<comment type="similarity">
    <text evidence="2">Belongs to the YkuD family.</text>
</comment>
<dbReference type="GO" id="GO:0008360">
    <property type="term" value="P:regulation of cell shape"/>
    <property type="evidence" value="ECO:0007669"/>
    <property type="project" value="UniProtKB-UniRule"/>
</dbReference>
<keyword evidence="3" id="KW-0328">Glycosyltransferase</keyword>
<dbReference type="AlphaFoldDB" id="A0A520MYT1"/>
<sequence length="183" mass="20695">MEKNKFQLVLLYVLLAFCSEILTYDLSITIDVSEQRLYLEEKGSILESFPISTSKFGEGSVENSYKTPLGLHQIKEKIGSEVAENTIFISRINTFRVANIIELPIDSEEDLVTSRILWLDGLEIGSNKGPGIDSFQRYIYIHGTQEEGLIGQKASHGCIRMFNSDVVYLYELVEKGTKVYIKA</sequence>
<evidence type="ECO:0000256" key="3">
    <source>
        <dbReference type="ARBA" id="ARBA00022676"/>
    </source>
</evidence>
<dbReference type="InterPro" id="IPR038063">
    <property type="entry name" value="Transpep_catalytic_dom"/>
</dbReference>
<evidence type="ECO:0000256" key="8">
    <source>
        <dbReference type="ARBA" id="ARBA00023316"/>
    </source>
</evidence>
<protein>
    <submittedName>
        <fullName evidence="11">L,D-transpeptidase</fullName>
    </submittedName>
</protein>
<keyword evidence="6 9" id="KW-0133">Cell shape</keyword>
<dbReference type="UniPathway" id="UPA00219"/>
<dbReference type="Pfam" id="PF03734">
    <property type="entry name" value="YkuD"/>
    <property type="match status" value="1"/>
</dbReference>
<evidence type="ECO:0000256" key="9">
    <source>
        <dbReference type="PROSITE-ProRule" id="PRU01373"/>
    </source>
</evidence>
<dbReference type="Proteomes" id="UP000319384">
    <property type="component" value="Unassembled WGS sequence"/>
</dbReference>
<comment type="pathway">
    <text evidence="1 9">Cell wall biogenesis; peptidoglycan biosynthesis.</text>
</comment>
<dbReference type="GO" id="GO:0018104">
    <property type="term" value="P:peptidoglycan-protein cross-linking"/>
    <property type="evidence" value="ECO:0007669"/>
    <property type="project" value="TreeGrafter"/>
</dbReference>
<keyword evidence="7 9" id="KW-0573">Peptidoglycan synthesis</keyword>
<evidence type="ECO:0000256" key="4">
    <source>
        <dbReference type="ARBA" id="ARBA00022679"/>
    </source>
</evidence>
<proteinExistence type="inferred from homology"/>
<dbReference type="InterPro" id="IPR005490">
    <property type="entry name" value="LD_TPept_cat_dom"/>
</dbReference>
<dbReference type="CDD" id="cd16913">
    <property type="entry name" value="YkuD_like"/>
    <property type="match status" value="1"/>
</dbReference>
<evidence type="ECO:0000313" key="12">
    <source>
        <dbReference type="Proteomes" id="UP000319384"/>
    </source>
</evidence>
<dbReference type="Gene3D" id="2.40.440.10">
    <property type="entry name" value="L,D-transpeptidase catalytic domain-like"/>
    <property type="match status" value="1"/>
</dbReference>
<evidence type="ECO:0000256" key="2">
    <source>
        <dbReference type="ARBA" id="ARBA00005992"/>
    </source>
</evidence>
<dbReference type="GO" id="GO:0016757">
    <property type="term" value="F:glycosyltransferase activity"/>
    <property type="evidence" value="ECO:0007669"/>
    <property type="project" value="UniProtKB-KW"/>
</dbReference>
<evidence type="ECO:0000259" key="10">
    <source>
        <dbReference type="PROSITE" id="PS52029"/>
    </source>
</evidence>
<dbReference type="GO" id="GO:0071972">
    <property type="term" value="F:peptidoglycan L,D-transpeptidase activity"/>
    <property type="evidence" value="ECO:0007669"/>
    <property type="project" value="TreeGrafter"/>
</dbReference>
<evidence type="ECO:0000256" key="1">
    <source>
        <dbReference type="ARBA" id="ARBA00004752"/>
    </source>
</evidence>
<organism evidence="11 12">
    <name type="scientific">SAR86 cluster bacterium</name>
    <dbReference type="NCBI Taxonomy" id="2030880"/>
    <lineage>
        <taxon>Bacteria</taxon>
        <taxon>Pseudomonadati</taxon>
        <taxon>Pseudomonadota</taxon>
        <taxon>Gammaproteobacteria</taxon>
        <taxon>SAR86 cluster</taxon>
    </lineage>
</organism>
<keyword evidence="8 9" id="KW-0961">Cell wall biogenesis/degradation</keyword>
<dbReference type="PANTHER" id="PTHR30582">
    <property type="entry name" value="L,D-TRANSPEPTIDASE"/>
    <property type="match status" value="1"/>
</dbReference>
<dbReference type="InterPro" id="IPR050979">
    <property type="entry name" value="LD-transpeptidase"/>
</dbReference>
<evidence type="ECO:0000256" key="5">
    <source>
        <dbReference type="ARBA" id="ARBA00022801"/>
    </source>
</evidence>
<dbReference type="SUPFAM" id="SSF141523">
    <property type="entry name" value="L,D-transpeptidase catalytic domain-like"/>
    <property type="match status" value="1"/>
</dbReference>
<dbReference type="PANTHER" id="PTHR30582:SF24">
    <property type="entry name" value="L,D-TRANSPEPTIDASE ERFK_SRFK-RELATED"/>
    <property type="match status" value="1"/>
</dbReference>
<keyword evidence="4" id="KW-0808">Transferase</keyword>
<reference evidence="11 12" key="1">
    <citation type="submission" date="2019-02" db="EMBL/GenBank/DDBJ databases">
        <title>Prokaryotic population dynamics and viral predation in marine succession experiment using metagenomics: the confinement effect.</title>
        <authorList>
            <person name="Haro-Moreno J.M."/>
            <person name="Rodriguez-Valera F."/>
            <person name="Lopez-Perez M."/>
        </authorList>
    </citation>
    <scope>NUCLEOTIDE SEQUENCE [LARGE SCALE GENOMIC DNA]</scope>
    <source>
        <strain evidence="11">MED-G162</strain>
    </source>
</reference>
<accession>A0A520MYT1</accession>
<dbReference type="GO" id="GO:0005576">
    <property type="term" value="C:extracellular region"/>
    <property type="evidence" value="ECO:0007669"/>
    <property type="project" value="TreeGrafter"/>
</dbReference>
<dbReference type="GO" id="GO:0071555">
    <property type="term" value="P:cell wall organization"/>
    <property type="evidence" value="ECO:0007669"/>
    <property type="project" value="UniProtKB-UniRule"/>
</dbReference>
<dbReference type="PROSITE" id="PS52029">
    <property type="entry name" value="LD_TPASE"/>
    <property type="match status" value="1"/>
</dbReference>
<gene>
    <name evidence="11" type="ORF">EVA95_02145</name>
</gene>
<feature type="active site" description="Proton donor/acceptor" evidence="9">
    <location>
        <position position="142"/>
    </location>
</feature>
<feature type="domain" description="L,D-TPase catalytic" evidence="10">
    <location>
        <begin position="26"/>
        <end position="182"/>
    </location>
</feature>
<name>A0A520MYT1_9GAMM</name>
<evidence type="ECO:0000256" key="6">
    <source>
        <dbReference type="ARBA" id="ARBA00022960"/>
    </source>
</evidence>
<dbReference type="EMBL" id="SHBH01000013">
    <property type="protein sequence ID" value="RZO26359.1"/>
    <property type="molecule type" value="Genomic_DNA"/>
</dbReference>